<dbReference type="Pfam" id="PF00328">
    <property type="entry name" value="His_Phos_2"/>
    <property type="match status" value="1"/>
</dbReference>
<comment type="catalytic activity">
    <reaction evidence="15">
        <text>1D-myo-inositol hexakisphosphate + H2O = 1D-myo-inositol 1,2,4,5,6-pentakisphosphate + phosphate</text>
        <dbReference type="Rhea" id="RHEA:16989"/>
        <dbReference type="ChEBI" id="CHEBI:15377"/>
        <dbReference type="ChEBI" id="CHEBI:43474"/>
        <dbReference type="ChEBI" id="CHEBI:57798"/>
        <dbReference type="ChEBI" id="CHEBI:58130"/>
        <dbReference type="EC" id="3.1.3.8"/>
    </reaction>
    <physiologicalReaction direction="left-to-right" evidence="15">
        <dbReference type="Rhea" id="RHEA:16990"/>
    </physiologicalReaction>
</comment>
<comment type="subcellular location">
    <subcellularLocation>
        <location evidence="1">Secreted</location>
    </subcellularLocation>
</comment>
<comment type="catalytic activity">
    <reaction evidence="13">
        <text>1D-myo-inositol 1,2,6-trisphosphate + H2O = 1D-myo-inositol 1,2-bisphosphate + phosphate</text>
        <dbReference type="Rhea" id="RHEA:77131"/>
        <dbReference type="ChEBI" id="CHEBI:15377"/>
        <dbReference type="ChEBI" id="CHEBI:43474"/>
        <dbReference type="ChEBI" id="CHEBI:195537"/>
        <dbReference type="ChEBI" id="CHEBI:195539"/>
    </reaction>
    <physiologicalReaction direction="left-to-right" evidence="13">
        <dbReference type="Rhea" id="RHEA:77132"/>
    </physiologicalReaction>
</comment>
<evidence type="ECO:0000256" key="6">
    <source>
        <dbReference type="ARBA" id="ARBA00022801"/>
    </source>
</evidence>
<evidence type="ECO:0000256" key="3">
    <source>
        <dbReference type="ARBA" id="ARBA00011245"/>
    </source>
</evidence>
<evidence type="ECO:0000313" key="19">
    <source>
        <dbReference type="EMBL" id="TKA32526.1"/>
    </source>
</evidence>
<dbReference type="PANTHER" id="PTHR20963:SF24">
    <property type="entry name" value="3-PHYTASE B"/>
    <property type="match status" value="1"/>
</dbReference>
<sequence>MATLATSVMLSMPTIGPAIPYSMAINVGQRSRTTGVNTPHTSALNPRYQMSYRINAISHSPRSCPGTVLVIQPVYNATIEKIHTNVRNYSSDFAFLAEYKYTLGADQLTTFGEQELVNSGIKFYYRYRSLARSLTPFFRSAGEDRVVESAENFTQGFHAAKTADKRRDAAYPCPLLAIPEGDGSNNTLAHGLCTEFENGTASEIGDDVQAVWTSIFVPPIQARLNAGLPGANLTAADTINLMDLCPFETVADPSGTISPFCDLFTAEEWHQYSYYETLHKYYGNSYGNPLGPTQGVGFANELIARLTNTPVHEGASTNSTLDENNATFPLGRQLYADFSHDNDMASIYSALGLYNGTRSLPNTVVVEAPEANGFSAAWTTPFAARAYFEKMQCHGQHEELVRVIVNDRVLPLTQCGGDQLGRCTLSAFVDSLGFARTDGRWDQCFV</sequence>
<keyword evidence="5" id="KW-0964">Secreted</keyword>
<dbReference type="AlphaFoldDB" id="A0A4U0UDE7"/>
<evidence type="ECO:0000256" key="12">
    <source>
        <dbReference type="ARBA" id="ARBA00043675"/>
    </source>
</evidence>
<evidence type="ECO:0000256" key="1">
    <source>
        <dbReference type="ARBA" id="ARBA00004613"/>
    </source>
</evidence>
<proteinExistence type="inferred from homology"/>
<comment type="subunit">
    <text evidence="3">Monomer.</text>
</comment>
<evidence type="ECO:0000256" key="7">
    <source>
        <dbReference type="ARBA" id="ARBA00023157"/>
    </source>
</evidence>
<dbReference type="GO" id="GO:0003993">
    <property type="term" value="F:acid phosphatase activity"/>
    <property type="evidence" value="ECO:0007669"/>
    <property type="project" value="TreeGrafter"/>
</dbReference>
<feature type="disulfide bond" evidence="18">
    <location>
        <begin position="415"/>
        <end position="423"/>
    </location>
</feature>
<evidence type="ECO:0000256" key="18">
    <source>
        <dbReference type="PIRSR" id="PIRSR000894-2"/>
    </source>
</evidence>
<dbReference type="PANTHER" id="PTHR20963">
    <property type="entry name" value="MULTIPLE INOSITOL POLYPHOSPHATE PHOSPHATASE-RELATED"/>
    <property type="match status" value="1"/>
</dbReference>
<evidence type="ECO:0000256" key="8">
    <source>
        <dbReference type="ARBA" id="ARBA00023180"/>
    </source>
</evidence>
<dbReference type="InterPro" id="IPR029033">
    <property type="entry name" value="His_PPase_superfam"/>
</dbReference>
<dbReference type="CDD" id="cd07061">
    <property type="entry name" value="HP_HAP_like"/>
    <property type="match status" value="1"/>
</dbReference>
<comment type="similarity">
    <text evidence="2">Belongs to the histidine acid phosphatase family.</text>
</comment>
<dbReference type="PROSITE" id="PS00778">
    <property type="entry name" value="HIS_ACID_PHOSPHAT_2"/>
    <property type="match status" value="1"/>
</dbReference>
<comment type="catalytic activity">
    <reaction evidence="11">
        <text>1D-myo-inositol 1,2,5,6-tetrakisphosphate + H2O = 1D-myo-inositol 1,2,6-trisphosphate + phosphate</text>
        <dbReference type="Rhea" id="RHEA:77119"/>
        <dbReference type="ChEBI" id="CHEBI:15377"/>
        <dbReference type="ChEBI" id="CHEBI:43474"/>
        <dbReference type="ChEBI" id="CHEBI:195535"/>
        <dbReference type="ChEBI" id="CHEBI:195537"/>
    </reaction>
    <physiologicalReaction direction="left-to-right" evidence="11">
        <dbReference type="Rhea" id="RHEA:77120"/>
    </physiologicalReaction>
</comment>
<dbReference type="InterPro" id="IPR033379">
    <property type="entry name" value="Acid_Pase_AS"/>
</dbReference>
<reference evidence="19 20" key="1">
    <citation type="submission" date="2017-03" db="EMBL/GenBank/DDBJ databases">
        <title>Genomes of endolithic fungi from Antarctica.</title>
        <authorList>
            <person name="Coleine C."/>
            <person name="Masonjones S."/>
            <person name="Stajich J.E."/>
        </authorList>
    </citation>
    <scope>NUCLEOTIDE SEQUENCE [LARGE SCALE GENOMIC DNA]</scope>
    <source>
        <strain evidence="19 20">CCFEE 6315</strain>
    </source>
</reference>
<evidence type="ECO:0000256" key="11">
    <source>
        <dbReference type="ARBA" id="ARBA00043670"/>
    </source>
</evidence>
<keyword evidence="7 18" id="KW-1015">Disulfide bond</keyword>
<name>A0A4U0UDE7_9PEZI</name>
<comment type="caution">
    <text evidence="19">The sequence shown here is derived from an EMBL/GenBank/DDBJ whole genome shotgun (WGS) entry which is preliminary data.</text>
</comment>
<keyword evidence="20" id="KW-1185">Reference proteome</keyword>
<gene>
    <name evidence="19" type="ORF">B0A50_01634</name>
</gene>
<dbReference type="SUPFAM" id="SSF53254">
    <property type="entry name" value="Phosphoglycerate mutase-like"/>
    <property type="match status" value="1"/>
</dbReference>
<feature type="disulfide bond" evidence="18">
    <location>
        <begin position="245"/>
        <end position="261"/>
    </location>
</feature>
<protein>
    <recommendedName>
        <fullName evidence="16">Phytase A</fullName>
        <ecNumber evidence="4">3.1.3.8</ecNumber>
    </recommendedName>
    <alternativeName>
        <fullName evidence="17">Histidine acid phosphatase phyA</fullName>
    </alternativeName>
    <alternativeName>
        <fullName evidence="10">Myo-inositol hexakisphosphate phosphohydrolase A</fullName>
    </alternativeName>
    <alternativeName>
        <fullName evidence="9">Myo-inositol-hexaphosphate 3-phosphohydrolase A</fullName>
    </alternativeName>
</protein>
<organism evidence="19 20">
    <name type="scientific">Salinomyces thailandicus</name>
    <dbReference type="NCBI Taxonomy" id="706561"/>
    <lineage>
        <taxon>Eukaryota</taxon>
        <taxon>Fungi</taxon>
        <taxon>Dikarya</taxon>
        <taxon>Ascomycota</taxon>
        <taxon>Pezizomycotina</taxon>
        <taxon>Dothideomycetes</taxon>
        <taxon>Dothideomycetidae</taxon>
        <taxon>Mycosphaerellales</taxon>
        <taxon>Teratosphaeriaceae</taxon>
        <taxon>Salinomyces</taxon>
    </lineage>
</organism>
<dbReference type="OrthoDB" id="6509975at2759"/>
<dbReference type="GO" id="GO:0016158">
    <property type="term" value="F:inositol hexakisphosphate 3-phosphatase activity"/>
    <property type="evidence" value="ECO:0007669"/>
    <property type="project" value="UniProtKB-EC"/>
</dbReference>
<feature type="disulfide bond" evidence="18">
    <location>
        <begin position="193"/>
        <end position="444"/>
    </location>
</feature>
<comment type="catalytic activity">
    <reaction evidence="14">
        <text>1D-myo-inositol 1,2,4,5,6-pentakisphosphate + H2O = 1D-myo-inositol 1,2,5,6-tetrakisphosphate + phosphate</text>
        <dbReference type="Rhea" id="RHEA:77115"/>
        <dbReference type="ChEBI" id="CHEBI:15377"/>
        <dbReference type="ChEBI" id="CHEBI:43474"/>
        <dbReference type="ChEBI" id="CHEBI:57798"/>
        <dbReference type="ChEBI" id="CHEBI:195535"/>
    </reaction>
    <physiologicalReaction direction="left-to-right" evidence="14">
        <dbReference type="Rhea" id="RHEA:77116"/>
    </physiologicalReaction>
</comment>
<evidence type="ECO:0000256" key="15">
    <source>
        <dbReference type="ARBA" id="ARBA00043788"/>
    </source>
</evidence>
<dbReference type="InterPro" id="IPR016274">
    <property type="entry name" value="Histidine_acid_Pase_euk"/>
</dbReference>
<evidence type="ECO:0000256" key="9">
    <source>
        <dbReference type="ARBA" id="ARBA00041857"/>
    </source>
</evidence>
<dbReference type="InterPro" id="IPR000560">
    <property type="entry name" value="His_Pase_clade-2"/>
</dbReference>
<evidence type="ECO:0000256" key="5">
    <source>
        <dbReference type="ARBA" id="ARBA00022525"/>
    </source>
</evidence>
<evidence type="ECO:0000256" key="13">
    <source>
        <dbReference type="ARBA" id="ARBA00043721"/>
    </source>
</evidence>
<evidence type="ECO:0000256" key="17">
    <source>
        <dbReference type="ARBA" id="ARBA00044262"/>
    </source>
</evidence>
<evidence type="ECO:0000256" key="2">
    <source>
        <dbReference type="ARBA" id="ARBA00005375"/>
    </source>
</evidence>
<dbReference type="Gene3D" id="3.40.50.1240">
    <property type="entry name" value="Phosphoglycerate mutase-like"/>
    <property type="match status" value="1"/>
</dbReference>
<comment type="catalytic activity">
    <reaction evidence="12">
        <text>1D-myo-inositol 1,2-bisphosphate + H2O = 1D-myo-inositol 2-phosphate + phosphate</text>
        <dbReference type="Rhea" id="RHEA:77135"/>
        <dbReference type="ChEBI" id="CHEBI:15377"/>
        <dbReference type="ChEBI" id="CHEBI:43474"/>
        <dbReference type="ChEBI" id="CHEBI:84142"/>
        <dbReference type="ChEBI" id="CHEBI:195539"/>
    </reaction>
    <physiologicalReaction direction="left-to-right" evidence="12">
        <dbReference type="Rhea" id="RHEA:77136"/>
    </physiologicalReaction>
</comment>
<accession>A0A4U0UDE7</accession>
<evidence type="ECO:0000256" key="16">
    <source>
        <dbReference type="ARBA" id="ARBA00044106"/>
    </source>
</evidence>
<evidence type="ECO:0000313" key="20">
    <source>
        <dbReference type="Proteomes" id="UP000308549"/>
    </source>
</evidence>
<evidence type="ECO:0000256" key="10">
    <source>
        <dbReference type="ARBA" id="ARBA00042300"/>
    </source>
</evidence>
<evidence type="ECO:0000256" key="14">
    <source>
        <dbReference type="ARBA" id="ARBA00043748"/>
    </source>
</evidence>
<keyword evidence="6" id="KW-0378">Hydrolase</keyword>
<evidence type="ECO:0000256" key="4">
    <source>
        <dbReference type="ARBA" id="ARBA00012632"/>
    </source>
</evidence>
<keyword evidence="8" id="KW-0325">Glycoprotein</keyword>
<dbReference type="EC" id="3.1.3.8" evidence="4"/>
<dbReference type="Proteomes" id="UP000308549">
    <property type="component" value="Unassembled WGS sequence"/>
</dbReference>
<dbReference type="EMBL" id="NAJL01000005">
    <property type="protein sequence ID" value="TKA32526.1"/>
    <property type="molecule type" value="Genomic_DNA"/>
</dbReference>
<dbReference type="PIRSF" id="PIRSF000894">
    <property type="entry name" value="Acid_phosphatase"/>
    <property type="match status" value="1"/>
</dbReference>
<dbReference type="GO" id="GO:0005576">
    <property type="term" value="C:extracellular region"/>
    <property type="evidence" value="ECO:0007669"/>
    <property type="project" value="UniProtKB-SubCell"/>
</dbReference>